<dbReference type="SUPFAM" id="SSF52467">
    <property type="entry name" value="DHS-like NAD/FAD-binding domain"/>
    <property type="match status" value="1"/>
</dbReference>
<evidence type="ECO:0000313" key="8">
    <source>
        <dbReference type="Proteomes" id="UP000199152"/>
    </source>
</evidence>
<evidence type="ECO:0000259" key="4">
    <source>
        <dbReference type="Pfam" id="PF00205"/>
    </source>
</evidence>
<dbReference type="GO" id="GO:0030976">
    <property type="term" value="F:thiamine pyrophosphate binding"/>
    <property type="evidence" value="ECO:0007669"/>
    <property type="project" value="InterPro"/>
</dbReference>
<evidence type="ECO:0000256" key="3">
    <source>
        <dbReference type="RuleBase" id="RU362132"/>
    </source>
</evidence>
<dbReference type="Gene3D" id="3.40.50.970">
    <property type="match status" value="2"/>
</dbReference>
<dbReference type="GO" id="GO:0050660">
    <property type="term" value="F:flavin adenine dinucleotide binding"/>
    <property type="evidence" value="ECO:0007669"/>
    <property type="project" value="TreeGrafter"/>
</dbReference>
<dbReference type="RefSeq" id="WP_218146314.1">
    <property type="nucleotide sequence ID" value="NZ_FOSW01000011.1"/>
</dbReference>
<feature type="domain" description="Thiamine pyrophosphate enzyme N-terminal TPP-binding" evidence="6">
    <location>
        <begin position="3"/>
        <end position="105"/>
    </location>
</feature>
<organism evidence="7 8">
    <name type="scientific">Geodermatophilus ruber</name>
    <dbReference type="NCBI Taxonomy" id="504800"/>
    <lineage>
        <taxon>Bacteria</taxon>
        <taxon>Bacillati</taxon>
        <taxon>Actinomycetota</taxon>
        <taxon>Actinomycetes</taxon>
        <taxon>Geodermatophilales</taxon>
        <taxon>Geodermatophilaceae</taxon>
        <taxon>Geodermatophilus</taxon>
    </lineage>
</organism>
<accession>A0A1I4HSQ9</accession>
<evidence type="ECO:0000313" key="7">
    <source>
        <dbReference type="EMBL" id="SFL44823.1"/>
    </source>
</evidence>
<evidence type="ECO:0000259" key="6">
    <source>
        <dbReference type="Pfam" id="PF02776"/>
    </source>
</evidence>
<feature type="domain" description="Thiamine pyrophosphate enzyme TPP-binding" evidence="5">
    <location>
        <begin position="381"/>
        <end position="523"/>
    </location>
</feature>
<dbReference type="CDD" id="cd07035">
    <property type="entry name" value="TPP_PYR_POX_like"/>
    <property type="match status" value="1"/>
</dbReference>
<dbReference type="NCBIfam" id="NF005485">
    <property type="entry name" value="PRK07092.1"/>
    <property type="match status" value="1"/>
</dbReference>
<dbReference type="Proteomes" id="UP000199152">
    <property type="component" value="Unassembled WGS sequence"/>
</dbReference>
<sequence length="533" mass="55217">MPTVRETTYDLLRSWGLTTVFGNPGSNELPFLNGFPADFRYVLGLHEGAVVAMADGYAQATGRPALVNLHSAAGLGNAMGNLANTRASGTPLVVTAGQQARPMVGLGSVLAEPAMTRVPEPQVKWSFEPARAQDVPRALSEAFHLATLPPAGPVFVSLPLDDWAQPVDDVEVAHLGGRRVRAAGALPADLLDELARRLAGARNPALVVGPEADDERALPLVVALAERLQAAVWTAPTPPRCPFPTRHPLWQGVLPPSIAGVGEHLTGHDLVLVLGAPVFRYHAYRPGPWLPPGTALVAVGSDPGTAARAAFGDAVVADVGTVAGQLLDALGDLPPRPARPAPQRADAAAPQGAPFRADAVFAELARALPEGARLVNESTSNTTQFWQHLDLARPRSLFFPAAGGLGFGLPAAVGVALADPSRPVVAVLGDGAFQYGVQGVWTAVQHRLPVTFVVLRNGTYGALSGFVGQLGVAGVPGLDLPGLDAVAIAEGYGLPARQVASADELADELAGVGKLDGPRLIEVPITAETRPLG</sequence>
<evidence type="ECO:0000256" key="2">
    <source>
        <dbReference type="ARBA" id="ARBA00023052"/>
    </source>
</evidence>
<dbReference type="Pfam" id="PF00205">
    <property type="entry name" value="TPP_enzyme_M"/>
    <property type="match status" value="1"/>
</dbReference>
<dbReference type="EMBL" id="FOSW01000011">
    <property type="protein sequence ID" value="SFL44823.1"/>
    <property type="molecule type" value="Genomic_DNA"/>
</dbReference>
<dbReference type="InterPro" id="IPR029035">
    <property type="entry name" value="DHS-like_NAD/FAD-binding_dom"/>
</dbReference>
<dbReference type="Gene3D" id="3.40.50.1220">
    <property type="entry name" value="TPP-binding domain"/>
    <property type="match status" value="1"/>
</dbReference>
<dbReference type="PROSITE" id="PS00187">
    <property type="entry name" value="TPP_ENZYMES"/>
    <property type="match status" value="1"/>
</dbReference>
<dbReference type="InterPro" id="IPR012000">
    <property type="entry name" value="Thiamin_PyroP_enz_cen_dom"/>
</dbReference>
<dbReference type="STRING" id="504800.SAMN04488085_11193"/>
<dbReference type="InterPro" id="IPR029061">
    <property type="entry name" value="THDP-binding"/>
</dbReference>
<dbReference type="Pfam" id="PF02776">
    <property type="entry name" value="TPP_enzyme_N"/>
    <property type="match status" value="1"/>
</dbReference>
<dbReference type="AlphaFoldDB" id="A0A1I4HSQ9"/>
<dbReference type="GO" id="GO:0003984">
    <property type="term" value="F:acetolactate synthase activity"/>
    <property type="evidence" value="ECO:0007669"/>
    <property type="project" value="TreeGrafter"/>
</dbReference>
<evidence type="ECO:0000256" key="1">
    <source>
        <dbReference type="ARBA" id="ARBA00007812"/>
    </source>
</evidence>
<dbReference type="InterPro" id="IPR045229">
    <property type="entry name" value="TPP_enz"/>
</dbReference>
<dbReference type="InParanoid" id="A0A1I4HSQ9"/>
<dbReference type="InterPro" id="IPR000399">
    <property type="entry name" value="TPP-bd_CS"/>
</dbReference>
<evidence type="ECO:0000259" key="5">
    <source>
        <dbReference type="Pfam" id="PF02775"/>
    </source>
</evidence>
<dbReference type="Pfam" id="PF02775">
    <property type="entry name" value="TPP_enzyme_C"/>
    <property type="match status" value="1"/>
</dbReference>
<dbReference type="PANTHER" id="PTHR18968">
    <property type="entry name" value="THIAMINE PYROPHOSPHATE ENZYMES"/>
    <property type="match status" value="1"/>
</dbReference>
<dbReference type="CDD" id="cd02002">
    <property type="entry name" value="TPP_BFDC"/>
    <property type="match status" value="1"/>
</dbReference>
<dbReference type="PANTHER" id="PTHR18968:SF133">
    <property type="entry name" value="BENZOYLFORMATE DECARBOXYLASE"/>
    <property type="match status" value="1"/>
</dbReference>
<dbReference type="InterPro" id="IPR012001">
    <property type="entry name" value="Thiamin_PyroP_enz_TPP-bd_dom"/>
</dbReference>
<dbReference type="GO" id="GO:0000287">
    <property type="term" value="F:magnesium ion binding"/>
    <property type="evidence" value="ECO:0007669"/>
    <property type="project" value="InterPro"/>
</dbReference>
<dbReference type="SUPFAM" id="SSF52518">
    <property type="entry name" value="Thiamin diphosphate-binding fold (THDP-binding)"/>
    <property type="match status" value="2"/>
</dbReference>
<keyword evidence="2 3" id="KW-0786">Thiamine pyrophosphate</keyword>
<dbReference type="InterPro" id="IPR011766">
    <property type="entry name" value="TPP_enzyme_TPP-bd"/>
</dbReference>
<keyword evidence="8" id="KW-1185">Reference proteome</keyword>
<name>A0A1I4HSQ9_9ACTN</name>
<comment type="similarity">
    <text evidence="1 3">Belongs to the TPP enzyme family.</text>
</comment>
<proteinExistence type="inferred from homology"/>
<reference evidence="7 8" key="1">
    <citation type="submission" date="2016-10" db="EMBL/GenBank/DDBJ databases">
        <authorList>
            <person name="de Groot N.N."/>
        </authorList>
    </citation>
    <scope>NUCLEOTIDE SEQUENCE [LARGE SCALE GENOMIC DNA]</scope>
    <source>
        <strain evidence="7 8">DSM 45317</strain>
    </source>
</reference>
<feature type="domain" description="Thiamine pyrophosphate enzyme central" evidence="4">
    <location>
        <begin position="191"/>
        <end position="326"/>
    </location>
</feature>
<protein>
    <submittedName>
        <fullName evidence="7">Benzoylformate decarboxylase</fullName>
    </submittedName>
</protein>
<gene>
    <name evidence="7" type="ORF">SAMN04488085_11193</name>
</gene>